<name>A0A4R3KCV9_9BACI</name>
<dbReference type="InterPro" id="IPR017853">
    <property type="entry name" value="GH"/>
</dbReference>
<dbReference type="Proteomes" id="UP000295788">
    <property type="component" value="Unassembled WGS sequence"/>
</dbReference>
<reference evidence="4 5" key="1">
    <citation type="submission" date="2019-03" db="EMBL/GenBank/DDBJ databases">
        <title>Genomic Encyclopedia of Type Strains, Phase IV (KMG-IV): sequencing the most valuable type-strain genomes for metagenomic binning, comparative biology and taxonomic classification.</title>
        <authorList>
            <person name="Goeker M."/>
        </authorList>
    </citation>
    <scope>NUCLEOTIDE SEQUENCE [LARGE SCALE GENOMIC DNA]</scope>
    <source>
        <strain evidence="4 5">DSM 23802</strain>
    </source>
</reference>
<dbReference type="Gene3D" id="3.20.20.80">
    <property type="entry name" value="Glycosidases"/>
    <property type="match status" value="1"/>
</dbReference>
<sequence length="642" mass="75108">MARNWIYHNSHDLFYRNPFGAVPCNQQVELKIKLQLISKIDTVTLRIWKEGEDKNDFIMTPLQGEEGVYFVQITTPPTTGLLWYYFMVVTNGRGYYYGNNVAKQGGIGEISEQLPRPYQITVYQNKVLPPTWFYDAVIYQIFVDRFYNGNEDGKVLNPKKNSLIHAHWENDPIYIKDEKTGRIARWDFFGGNLIGVKKKLPYLKDLGIRIIYFNPIFEAQSNHKYDTGDYHKIDPMFGDEEIFLDLVNEAKKLGISIILDGVFSHTGSDSIYFNKEGNYPSIGAYQSKNSPYFSWYRFNEFPDWYDCWWGIDLLPNVNELDTSYQNFVIYGQNSVLKHWLSTGIKGWRLDVADELPDTFIKRFKEVLKEQDSEAVLIGEVWEDASNKISYGQRREYFYGEELDSVTNYPFRKIVIDFLLGHKDAFAVHSTLMSLYENYPIHYFYSLMNLLGSHDVPRILTVLQEELPQHLNLEQKRNMSIARLKIATLWQMTFPGVPSIYYGDEVGLQGGNDPFNRRGYPWGRENHDLLEWFQKMIAIRNDYDVLRTGEWISLFFDSDVYGFVRQIKDGLDALGQRRKANTAIVLFNRNLFEERRIVSDISKWVPNGRLKNLLNLHEEIVIEDGVFILTLKPLEGKLLIRDQ</sequence>
<dbReference type="InterPro" id="IPR004185">
    <property type="entry name" value="Glyco_hydro_13_lg-like_dom"/>
</dbReference>
<keyword evidence="5" id="KW-1185">Reference proteome</keyword>
<dbReference type="Gene3D" id="2.60.40.10">
    <property type="entry name" value="Immunoglobulins"/>
    <property type="match status" value="1"/>
</dbReference>
<dbReference type="RefSeq" id="WP_132769542.1">
    <property type="nucleotide sequence ID" value="NZ_SMAB01000014.1"/>
</dbReference>
<dbReference type="InterPro" id="IPR006047">
    <property type="entry name" value="GH13_cat_dom"/>
</dbReference>
<dbReference type="EMBL" id="SMAB01000014">
    <property type="protein sequence ID" value="TCS81076.1"/>
    <property type="molecule type" value="Genomic_DNA"/>
</dbReference>
<evidence type="ECO:0000256" key="1">
    <source>
        <dbReference type="ARBA" id="ARBA00022801"/>
    </source>
</evidence>
<dbReference type="CDD" id="cd11338">
    <property type="entry name" value="AmyAc_CMD"/>
    <property type="match status" value="1"/>
</dbReference>
<dbReference type="InterPro" id="IPR045857">
    <property type="entry name" value="O16G_dom_2"/>
</dbReference>
<dbReference type="SUPFAM" id="SSF81296">
    <property type="entry name" value="E set domains"/>
    <property type="match status" value="1"/>
</dbReference>
<evidence type="ECO:0000256" key="2">
    <source>
        <dbReference type="ARBA" id="ARBA00023295"/>
    </source>
</evidence>
<dbReference type="Pfam" id="PF00128">
    <property type="entry name" value="Alpha-amylase"/>
    <property type="match status" value="1"/>
</dbReference>
<dbReference type="PANTHER" id="PTHR10357:SF210">
    <property type="entry name" value="MALTODEXTRIN GLUCOSIDASE"/>
    <property type="match status" value="1"/>
</dbReference>
<dbReference type="InterPro" id="IPR014756">
    <property type="entry name" value="Ig_E-set"/>
</dbReference>
<keyword evidence="1" id="KW-0378">Hydrolase</keyword>
<dbReference type="OrthoDB" id="9805159at2"/>
<feature type="domain" description="Glycosyl hydrolase family 13 catalytic" evidence="3">
    <location>
        <begin position="140"/>
        <end position="539"/>
    </location>
</feature>
<evidence type="ECO:0000313" key="4">
    <source>
        <dbReference type="EMBL" id="TCS81076.1"/>
    </source>
</evidence>
<protein>
    <submittedName>
        <fullName evidence="4">Glycosidase</fullName>
    </submittedName>
</protein>
<evidence type="ECO:0000313" key="5">
    <source>
        <dbReference type="Proteomes" id="UP000295788"/>
    </source>
</evidence>
<evidence type="ECO:0000259" key="3">
    <source>
        <dbReference type="SMART" id="SM00642"/>
    </source>
</evidence>
<accession>A0A4R3KCV9</accession>
<dbReference type="SMART" id="SM00642">
    <property type="entry name" value="Aamy"/>
    <property type="match status" value="1"/>
</dbReference>
<dbReference type="InterPro" id="IPR013780">
    <property type="entry name" value="Glyco_hydro_b"/>
</dbReference>
<dbReference type="Gene3D" id="3.90.400.10">
    <property type="entry name" value="Oligo-1,6-glucosidase, Domain 2"/>
    <property type="match status" value="1"/>
</dbReference>
<organism evidence="4 5">
    <name type="scientific">Tepidibacillus fermentans</name>
    <dbReference type="NCBI Taxonomy" id="1281767"/>
    <lineage>
        <taxon>Bacteria</taxon>
        <taxon>Bacillati</taxon>
        <taxon>Bacillota</taxon>
        <taxon>Bacilli</taxon>
        <taxon>Bacillales</taxon>
        <taxon>Bacillaceae</taxon>
        <taxon>Tepidibacillus</taxon>
    </lineage>
</organism>
<dbReference type="GO" id="GO:0005975">
    <property type="term" value="P:carbohydrate metabolic process"/>
    <property type="evidence" value="ECO:0007669"/>
    <property type="project" value="InterPro"/>
</dbReference>
<dbReference type="CDD" id="cd02857">
    <property type="entry name" value="E_set_CDase_PDE_N"/>
    <property type="match status" value="1"/>
</dbReference>
<dbReference type="SUPFAM" id="SSF51445">
    <property type="entry name" value="(Trans)glycosidases"/>
    <property type="match status" value="1"/>
</dbReference>
<proteinExistence type="predicted"/>
<dbReference type="GO" id="GO:0004553">
    <property type="term" value="F:hydrolase activity, hydrolyzing O-glycosyl compounds"/>
    <property type="evidence" value="ECO:0007669"/>
    <property type="project" value="InterPro"/>
</dbReference>
<dbReference type="InterPro" id="IPR013783">
    <property type="entry name" value="Ig-like_fold"/>
</dbReference>
<gene>
    <name evidence="4" type="ORF">EDD72_11459</name>
</gene>
<keyword evidence="2 4" id="KW-0326">Glycosidase</keyword>
<comment type="caution">
    <text evidence="4">The sequence shown here is derived from an EMBL/GenBank/DDBJ whole genome shotgun (WGS) entry which is preliminary data.</text>
</comment>
<dbReference type="PANTHER" id="PTHR10357">
    <property type="entry name" value="ALPHA-AMYLASE FAMILY MEMBER"/>
    <property type="match status" value="1"/>
</dbReference>
<dbReference type="AlphaFoldDB" id="A0A4R3KCV9"/>
<dbReference type="Gene3D" id="2.60.40.1180">
    <property type="entry name" value="Golgi alpha-mannosidase II"/>
    <property type="match status" value="1"/>
</dbReference>